<evidence type="ECO:0000259" key="2">
    <source>
        <dbReference type="Pfam" id="PF04773"/>
    </source>
</evidence>
<evidence type="ECO:0000313" key="4">
    <source>
        <dbReference type="EMBL" id="QGY42570.1"/>
    </source>
</evidence>
<evidence type="ECO:0000256" key="1">
    <source>
        <dbReference type="SAM" id="Phobius"/>
    </source>
</evidence>
<keyword evidence="5" id="KW-1185">Reference proteome</keyword>
<dbReference type="Pfam" id="PF04773">
    <property type="entry name" value="FecR"/>
    <property type="match status" value="1"/>
</dbReference>
<dbReference type="PIRSF" id="PIRSF018266">
    <property type="entry name" value="FecR"/>
    <property type="match status" value="1"/>
</dbReference>
<dbReference type="GO" id="GO:0016989">
    <property type="term" value="F:sigma factor antagonist activity"/>
    <property type="evidence" value="ECO:0007669"/>
    <property type="project" value="TreeGrafter"/>
</dbReference>
<dbReference type="AlphaFoldDB" id="A0A6I6JNL1"/>
<evidence type="ECO:0000313" key="5">
    <source>
        <dbReference type="Proteomes" id="UP000428260"/>
    </source>
</evidence>
<dbReference type="Proteomes" id="UP000428260">
    <property type="component" value="Chromosome"/>
</dbReference>
<dbReference type="EMBL" id="CP046401">
    <property type="protein sequence ID" value="QGY42570.1"/>
    <property type="molecule type" value="Genomic_DNA"/>
</dbReference>
<dbReference type="FunFam" id="2.60.120.1440:FF:000001">
    <property type="entry name" value="Putative anti-sigma factor"/>
    <property type="match status" value="1"/>
</dbReference>
<reference evidence="4 5" key="1">
    <citation type="submission" date="2019-11" db="EMBL/GenBank/DDBJ databases">
        <authorList>
            <person name="Zheng R.K."/>
            <person name="Sun C.M."/>
        </authorList>
    </citation>
    <scope>NUCLEOTIDE SEQUENCE [LARGE SCALE GENOMIC DNA]</scope>
    <source>
        <strain evidence="4 5">WC007</strain>
    </source>
</reference>
<dbReference type="Gene3D" id="3.55.50.30">
    <property type="match status" value="1"/>
</dbReference>
<dbReference type="Pfam" id="PF16344">
    <property type="entry name" value="FecR_C"/>
    <property type="match status" value="1"/>
</dbReference>
<keyword evidence="1" id="KW-0472">Membrane</keyword>
<name>A0A6I6JNL1_9BACT</name>
<dbReference type="Gene3D" id="2.60.120.1440">
    <property type="match status" value="1"/>
</dbReference>
<dbReference type="InterPro" id="IPR012373">
    <property type="entry name" value="Ferrdict_sens_TM"/>
</dbReference>
<dbReference type="PANTHER" id="PTHR30273:SF2">
    <property type="entry name" value="PROTEIN FECR"/>
    <property type="match status" value="1"/>
</dbReference>
<evidence type="ECO:0000259" key="3">
    <source>
        <dbReference type="Pfam" id="PF16344"/>
    </source>
</evidence>
<dbReference type="RefSeq" id="WP_158862836.1">
    <property type="nucleotide sequence ID" value="NZ_CP046401.1"/>
</dbReference>
<feature type="domain" description="FecR protein" evidence="2">
    <location>
        <begin position="124"/>
        <end position="216"/>
    </location>
</feature>
<keyword evidence="1" id="KW-0812">Transmembrane</keyword>
<feature type="domain" description="Protein FecR C-terminal" evidence="3">
    <location>
        <begin position="261"/>
        <end position="323"/>
    </location>
</feature>
<dbReference type="InterPro" id="IPR006860">
    <property type="entry name" value="FecR"/>
</dbReference>
<gene>
    <name evidence="4" type="ORF">GM418_02555</name>
</gene>
<accession>A0A6I6JNL1</accession>
<dbReference type="InterPro" id="IPR032508">
    <property type="entry name" value="FecR_C"/>
</dbReference>
<proteinExistence type="predicted"/>
<feature type="transmembrane region" description="Helical" evidence="1">
    <location>
        <begin position="86"/>
        <end position="106"/>
    </location>
</feature>
<dbReference type="PANTHER" id="PTHR30273">
    <property type="entry name" value="PERIPLASMIC SIGNAL SENSOR AND SIGMA FACTOR ACTIVATOR FECR-RELATED"/>
    <property type="match status" value="1"/>
</dbReference>
<protein>
    <submittedName>
        <fullName evidence="4">DUF4974 domain-containing protein</fullName>
    </submittedName>
</protein>
<dbReference type="KEGG" id="mcos:GM418_02555"/>
<organism evidence="4 5">
    <name type="scientific">Maribellus comscasis</name>
    <dbReference type="NCBI Taxonomy" id="2681766"/>
    <lineage>
        <taxon>Bacteria</taxon>
        <taxon>Pseudomonadati</taxon>
        <taxon>Bacteroidota</taxon>
        <taxon>Bacteroidia</taxon>
        <taxon>Marinilabiliales</taxon>
        <taxon>Prolixibacteraceae</taxon>
        <taxon>Maribellus</taxon>
    </lineage>
</organism>
<sequence>MNQKTNIEQLIARHLNGESTSADRETFKIWLESSEENRKLFYQIKDTWDASKKEQDNSKDALLRFYKRQAYQNNSVGKTLSLWKTIAGVAAVIAVVFFSAFLLNMLTRGEDVTGSKTELVSFKVPMGSRSQVNLPDGTNVVLNSGSELKYKGVFTNKNREVSLSGEAFFKVKSDKEHPFIVRTSDFDVEVTGTQFNICSYADDSFSKVSLLEGKVRIQLEKEKPAVGIAPGQQLYLNREEQKYSVSESDVEIESSWKGGEFRFKEIAFPELIKRLERWYDVRLTYTAPQLEEMLYSGNFRNQESIWQVLDALKLTTPIDYKKTGFREFEIRYKVK</sequence>
<keyword evidence="1" id="KW-1133">Transmembrane helix</keyword>